<keyword evidence="1" id="KW-0175">Coiled coil</keyword>
<dbReference type="EMBL" id="CAMPGE010008679">
    <property type="protein sequence ID" value="CAI2367566.1"/>
    <property type="molecule type" value="Genomic_DNA"/>
</dbReference>
<evidence type="ECO:0000256" key="2">
    <source>
        <dbReference type="SAM" id="MobiDB-lite"/>
    </source>
</evidence>
<evidence type="ECO:0000313" key="3">
    <source>
        <dbReference type="EMBL" id="CAI2367566.1"/>
    </source>
</evidence>
<evidence type="ECO:0000313" key="4">
    <source>
        <dbReference type="Proteomes" id="UP001295684"/>
    </source>
</evidence>
<feature type="region of interest" description="Disordered" evidence="2">
    <location>
        <begin position="317"/>
        <end position="341"/>
    </location>
</feature>
<dbReference type="Proteomes" id="UP001295684">
    <property type="component" value="Unassembled WGS sequence"/>
</dbReference>
<feature type="coiled-coil region" evidence="1">
    <location>
        <begin position="205"/>
        <end position="232"/>
    </location>
</feature>
<comment type="caution">
    <text evidence="3">The sequence shown here is derived from an EMBL/GenBank/DDBJ whole genome shotgun (WGS) entry which is preliminary data.</text>
</comment>
<reference evidence="3" key="1">
    <citation type="submission" date="2023-07" db="EMBL/GenBank/DDBJ databases">
        <authorList>
            <consortium name="AG Swart"/>
            <person name="Singh M."/>
            <person name="Singh A."/>
            <person name="Seah K."/>
            <person name="Emmerich C."/>
        </authorList>
    </citation>
    <scope>NUCLEOTIDE SEQUENCE</scope>
    <source>
        <strain evidence="3">DP1</strain>
    </source>
</reference>
<feature type="compositionally biased region" description="Polar residues" evidence="2">
    <location>
        <begin position="327"/>
        <end position="341"/>
    </location>
</feature>
<feature type="compositionally biased region" description="Basic residues" evidence="2">
    <location>
        <begin position="356"/>
        <end position="370"/>
    </location>
</feature>
<proteinExistence type="predicted"/>
<protein>
    <submittedName>
        <fullName evidence="3">Uncharacterized protein</fullName>
    </submittedName>
</protein>
<dbReference type="AlphaFoldDB" id="A0AAD1UE34"/>
<organism evidence="3 4">
    <name type="scientific">Euplotes crassus</name>
    <dbReference type="NCBI Taxonomy" id="5936"/>
    <lineage>
        <taxon>Eukaryota</taxon>
        <taxon>Sar</taxon>
        <taxon>Alveolata</taxon>
        <taxon>Ciliophora</taxon>
        <taxon>Intramacronucleata</taxon>
        <taxon>Spirotrichea</taxon>
        <taxon>Hypotrichia</taxon>
        <taxon>Euplotida</taxon>
        <taxon>Euplotidae</taxon>
        <taxon>Moneuplotes</taxon>
    </lineage>
</organism>
<accession>A0AAD1UE34</accession>
<keyword evidence="4" id="KW-1185">Reference proteome</keyword>
<sequence>MENGSTQSGGVQKRLEKIRSELNLISYTGLTRNQVIEKKTLPVAKTNRNLSSENYRYSNRGQTYDAFNNSSESSILNSSHLENYAQNPVRKQSYSRPTFFNTHTAAHICLEEAPKKYPQEGHFSKRAFKVDTTSSENIMLPNYMSDTSRSETRTHMTHNSIRKPYYDERINNETLHESALYYKMKDTHRSQYSRDIIQSIKQEISQRYENEIESLKRRLSEYEHQTIELEMITSKYNRTLEENKLMQDTIKFLINQNEQNIKSSDEHMNLLNQRIDAILSNKPITPNLPQDDPVVTEIIFQKLNSKIQDLESEIDRLKSLPPPSSSHLNFPKSSSHTSQTLTARELKNSSNIKIAHKPKAHSKSRVKKKRDTTLGKENQSHNTKKTSGRLALKKFTKNSHNRGILKQRNLNLATKKGVCKGSVNDKKVL</sequence>
<evidence type="ECO:0000256" key="1">
    <source>
        <dbReference type="SAM" id="Coils"/>
    </source>
</evidence>
<name>A0AAD1UE34_EUPCR</name>
<feature type="region of interest" description="Disordered" evidence="2">
    <location>
        <begin position="356"/>
        <end position="388"/>
    </location>
</feature>
<gene>
    <name evidence="3" type="ORF">ECRASSUSDP1_LOCUS8853</name>
</gene>